<dbReference type="Pfam" id="PF12796">
    <property type="entry name" value="Ank_2"/>
    <property type="match status" value="1"/>
</dbReference>
<dbReference type="PROSITE" id="PS50297">
    <property type="entry name" value="ANK_REP_REGION"/>
    <property type="match status" value="3"/>
</dbReference>
<feature type="domain" description="ATPase AAA-type core" evidence="5">
    <location>
        <begin position="247"/>
        <end position="347"/>
    </location>
</feature>
<dbReference type="Gene3D" id="1.25.40.20">
    <property type="entry name" value="Ankyrin repeat-containing domain"/>
    <property type="match status" value="2"/>
</dbReference>
<dbReference type="SUPFAM" id="SSF48403">
    <property type="entry name" value="Ankyrin repeat"/>
    <property type="match status" value="1"/>
</dbReference>
<dbReference type="SMART" id="SM00248">
    <property type="entry name" value="ANK"/>
    <property type="match status" value="4"/>
</dbReference>
<dbReference type="InterPro" id="IPR003959">
    <property type="entry name" value="ATPase_AAA_core"/>
</dbReference>
<dbReference type="Proteomes" id="UP001222027">
    <property type="component" value="Unassembled WGS sequence"/>
</dbReference>
<evidence type="ECO:0000256" key="1">
    <source>
        <dbReference type="ARBA" id="ARBA00010378"/>
    </source>
</evidence>
<dbReference type="CDD" id="cd00009">
    <property type="entry name" value="AAA"/>
    <property type="match status" value="1"/>
</dbReference>
<evidence type="ECO:0000313" key="7">
    <source>
        <dbReference type="Proteomes" id="UP001222027"/>
    </source>
</evidence>
<evidence type="ECO:0000256" key="2">
    <source>
        <dbReference type="ARBA" id="ARBA00022741"/>
    </source>
</evidence>
<dbReference type="EMBL" id="JAQQAF010000006">
    <property type="protein sequence ID" value="KAJ8478970.1"/>
    <property type="molecule type" value="Genomic_DNA"/>
</dbReference>
<comment type="caution">
    <text evidence="6">The sequence shown here is derived from an EMBL/GenBank/DDBJ whole genome shotgun (WGS) entry which is preliminary data.</text>
</comment>
<dbReference type="PROSITE" id="PS50088">
    <property type="entry name" value="ANK_REPEAT"/>
    <property type="match status" value="3"/>
</dbReference>
<dbReference type="InterPro" id="IPR050773">
    <property type="entry name" value="CbxX/CfxQ_RuBisCO_ESX"/>
</dbReference>
<dbReference type="InterPro" id="IPR036770">
    <property type="entry name" value="Ankyrin_rpt-contain_sf"/>
</dbReference>
<comment type="similarity">
    <text evidence="1">Belongs to the CbxX/CfxQ family.</text>
</comment>
<protein>
    <recommendedName>
        <fullName evidence="5">ATPase AAA-type core domain-containing protein</fullName>
    </recommendedName>
</protein>
<dbReference type="InterPro" id="IPR027417">
    <property type="entry name" value="P-loop_NTPase"/>
</dbReference>
<dbReference type="Gene3D" id="3.40.50.300">
    <property type="entry name" value="P-loop containing nucleotide triphosphate hydrolases"/>
    <property type="match status" value="1"/>
</dbReference>
<dbReference type="SUPFAM" id="SSF52540">
    <property type="entry name" value="P-loop containing nucleoside triphosphate hydrolases"/>
    <property type="match status" value="1"/>
</dbReference>
<dbReference type="PRINTS" id="PR01415">
    <property type="entry name" value="ANKYRIN"/>
</dbReference>
<keyword evidence="2" id="KW-0547">Nucleotide-binding</keyword>
<dbReference type="Pfam" id="PF00004">
    <property type="entry name" value="AAA"/>
    <property type="match status" value="1"/>
</dbReference>
<keyword evidence="4" id="KW-0040">ANK repeat</keyword>
<keyword evidence="7" id="KW-1185">Reference proteome</keyword>
<evidence type="ECO:0000256" key="4">
    <source>
        <dbReference type="PROSITE-ProRule" id="PRU00023"/>
    </source>
</evidence>
<dbReference type="InterPro" id="IPR000641">
    <property type="entry name" value="CbxX/CfxQ"/>
</dbReference>
<proteinExistence type="inferred from homology"/>
<name>A0AAV8PC49_ENSVE</name>
<reference evidence="6 7" key="1">
    <citation type="submission" date="2022-12" db="EMBL/GenBank/DDBJ databases">
        <title>Chromosome-scale assembly of the Ensete ventricosum genome.</title>
        <authorList>
            <person name="Dussert Y."/>
            <person name="Stocks J."/>
            <person name="Wendawek A."/>
            <person name="Woldeyes F."/>
            <person name="Nichols R.A."/>
            <person name="Borrell J.S."/>
        </authorList>
    </citation>
    <scope>NUCLEOTIDE SEQUENCE [LARGE SCALE GENOMIC DNA]</scope>
    <source>
        <strain evidence="7">cv. Maze</strain>
        <tissue evidence="6">Seeds</tissue>
    </source>
</reference>
<evidence type="ECO:0000256" key="3">
    <source>
        <dbReference type="ARBA" id="ARBA00022840"/>
    </source>
</evidence>
<gene>
    <name evidence="6" type="ORF">OPV22_022697</name>
</gene>
<feature type="repeat" description="ANK" evidence="4">
    <location>
        <begin position="117"/>
        <end position="153"/>
    </location>
</feature>
<dbReference type="InterPro" id="IPR002110">
    <property type="entry name" value="Ankyrin_rpt"/>
</dbReference>
<keyword evidence="3" id="KW-0067">ATP-binding</keyword>
<dbReference type="PRINTS" id="PR00819">
    <property type="entry name" value="CBXCFQXSUPER"/>
</dbReference>
<evidence type="ECO:0000259" key="5">
    <source>
        <dbReference type="Pfam" id="PF00004"/>
    </source>
</evidence>
<evidence type="ECO:0000313" key="6">
    <source>
        <dbReference type="EMBL" id="KAJ8478970.1"/>
    </source>
</evidence>
<sequence>MPGNHDQRSRSARGATIHGCAQSGDLLGLQRRLQENPSLLNARNAVMAQTPLHVAAGYNTTSIVKFLLEWKGPEKVELEAKNMYGETPLHMAAKNGCSESARLLLIHGASLEAKANNGMTPLHLAVWNALRAEDCITVSTLLDYNADCSVKDNEGMTPLSHLLEGAGNEKLQGLLCRHMEEQRKRKTIESCSEAKAKMAEFEAAISYVVGLQELKVQLHRWARGMLFDEKRRALGLSIAPRRPPHMAFLGNPGTGKTMVARVLGKLLHMVGILPTDKVTEVQRTDLVGEFVGHTGPKTRRKINEAEGGILFVDEAYRLIPMQKADDKDYGLEALEEIMSVMDSAQLNLLKFCIAK</sequence>
<feature type="repeat" description="ANK" evidence="4">
    <location>
        <begin position="84"/>
        <end position="116"/>
    </location>
</feature>
<dbReference type="GO" id="GO:0005524">
    <property type="term" value="F:ATP binding"/>
    <property type="evidence" value="ECO:0007669"/>
    <property type="project" value="UniProtKB-KW"/>
</dbReference>
<dbReference type="GO" id="GO:0016887">
    <property type="term" value="F:ATP hydrolysis activity"/>
    <property type="evidence" value="ECO:0007669"/>
    <property type="project" value="InterPro"/>
</dbReference>
<dbReference type="AlphaFoldDB" id="A0AAV8PC49"/>
<accession>A0AAV8PC49</accession>
<dbReference type="PANTHER" id="PTHR43392:SF2">
    <property type="entry name" value="AAA-TYPE ATPASE FAMILY PROTEIN _ ANKYRIN REPEAT FAMILY PROTEIN"/>
    <property type="match status" value="1"/>
</dbReference>
<dbReference type="PANTHER" id="PTHR43392">
    <property type="entry name" value="AAA-TYPE ATPASE FAMILY PROTEIN / ANKYRIN REPEAT FAMILY PROTEIN"/>
    <property type="match status" value="1"/>
</dbReference>
<dbReference type="FunFam" id="3.40.50.300:FF:000216">
    <property type="entry name" value="Type VII secretion ATPase EccA"/>
    <property type="match status" value="1"/>
</dbReference>
<organism evidence="6 7">
    <name type="scientific">Ensete ventricosum</name>
    <name type="common">Abyssinian banana</name>
    <name type="synonym">Musa ensete</name>
    <dbReference type="NCBI Taxonomy" id="4639"/>
    <lineage>
        <taxon>Eukaryota</taxon>
        <taxon>Viridiplantae</taxon>
        <taxon>Streptophyta</taxon>
        <taxon>Embryophyta</taxon>
        <taxon>Tracheophyta</taxon>
        <taxon>Spermatophyta</taxon>
        <taxon>Magnoliopsida</taxon>
        <taxon>Liliopsida</taxon>
        <taxon>Zingiberales</taxon>
        <taxon>Musaceae</taxon>
        <taxon>Ensete</taxon>
    </lineage>
</organism>
<dbReference type="Pfam" id="PF00023">
    <property type="entry name" value="Ank"/>
    <property type="match status" value="1"/>
</dbReference>
<feature type="repeat" description="ANK" evidence="4">
    <location>
        <begin position="47"/>
        <end position="69"/>
    </location>
</feature>